<organism evidence="1 2">
    <name type="scientific">Caerostris extrusa</name>
    <name type="common">Bark spider</name>
    <name type="synonym">Caerostris bankana</name>
    <dbReference type="NCBI Taxonomy" id="172846"/>
    <lineage>
        <taxon>Eukaryota</taxon>
        <taxon>Metazoa</taxon>
        <taxon>Ecdysozoa</taxon>
        <taxon>Arthropoda</taxon>
        <taxon>Chelicerata</taxon>
        <taxon>Arachnida</taxon>
        <taxon>Araneae</taxon>
        <taxon>Araneomorphae</taxon>
        <taxon>Entelegynae</taxon>
        <taxon>Araneoidea</taxon>
        <taxon>Araneidae</taxon>
        <taxon>Caerostris</taxon>
    </lineage>
</organism>
<evidence type="ECO:0000313" key="2">
    <source>
        <dbReference type="Proteomes" id="UP001054945"/>
    </source>
</evidence>
<name>A0AAV4S511_CAEEX</name>
<comment type="caution">
    <text evidence="1">The sequence shown here is derived from an EMBL/GenBank/DDBJ whole genome shotgun (WGS) entry which is preliminary data.</text>
</comment>
<gene>
    <name evidence="1" type="ORF">CEXT_148021</name>
</gene>
<dbReference type="Proteomes" id="UP001054945">
    <property type="component" value="Unassembled WGS sequence"/>
</dbReference>
<protein>
    <submittedName>
        <fullName evidence="1">Uncharacterized protein</fullName>
    </submittedName>
</protein>
<dbReference type="EMBL" id="BPLR01009046">
    <property type="protein sequence ID" value="GIY29263.1"/>
    <property type="molecule type" value="Genomic_DNA"/>
</dbReference>
<evidence type="ECO:0000313" key="1">
    <source>
        <dbReference type="EMBL" id="GIY29263.1"/>
    </source>
</evidence>
<reference evidence="1 2" key="1">
    <citation type="submission" date="2021-06" db="EMBL/GenBank/DDBJ databases">
        <title>Caerostris extrusa draft genome.</title>
        <authorList>
            <person name="Kono N."/>
            <person name="Arakawa K."/>
        </authorList>
    </citation>
    <scope>NUCLEOTIDE SEQUENCE [LARGE SCALE GENOMIC DNA]</scope>
</reference>
<accession>A0AAV4S511</accession>
<proteinExistence type="predicted"/>
<sequence length="113" mass="12858">MSSVSFSILSLDPDFRFLTQIMNLNHRSTFIGHIVGQFSDCLVIQKFELRISGPCSWSLLLSFSCCCYHDHVAIPVGQFSDCLVIQKFKLQISSPRFVVVLLLWVNFQINTPS</sequence>
<dbReference type="AlphaFoldDB" id="A0AAV4S511"/>
<keyword evidence="2" id="KW-1185">Reference proteome</keyword>